<protein>
    <submittedName>
        <fullName evidence="2">Uncharacterized protein</fullName>
    </submittedName>
</protein>
<gene>
    <name evidence="2" type="ORF">CEURO_LOCUS22479</name>
</gene>
<dbReference type="EMBL" id="CAMAPE010000080">
    <property type="protein sequence ID" value="CAH9119742.1"/>
    <property type="molecule type" value="Genomic_DNA"/>
</dbReference>
<evidence type="ECO:0000313" key="3">
    <source>
        <dbReference type="Proteomes" id="UP001152484"/>
    </source>
</evidence>
<comment type="caution">
    <text evidence="2">The sequence shown here is derived from an EMBL/GenBank/DDBJ whole genome shotgun (WGS) entry which is preliminary data.</text>
</comment>
<reference evidence="2" key="1">
    <citation type="submission" date="2022-07" db="EMBL/GenBank/DDBJ databases">
        <authorList>
            <person name="Macas J."/>
            <person name="Novak P."/>
            <person name="Neumann P."/>
        </authorList>
    </citation>
    <scope>NUCLEOTIDE SEQUENCE</scope>
</reference>
<dbReference type="OrthoDB" id="1303477at2759"/>
<organism evidence="2 3">
    <name type="scientific">Cuscuta europaea</name>
    <name type="common">European dodder</name>
    <dbReference type="NCBI Taxonomy" id="41803"/>
    <lineage>
        <taxon>Eukaryota</taxon>
        <taxon>Viridiplantae</taxon>
        <taxon>Streptophyta</taxon>
        <taxon>Embryophyta</taxon>
        <taxon>Tracheophyta</taxon>
        <taxon>Spermatophyta</taxon>
        <taxon>Magnoliopsida</taxon>
        <taxon>eudicotyledons</taxon>
        <taxon>Gunneridae</taxon>
        <taxon>Pentapetalae</taxon>
        <taxon>asterids</taxon>
        <taxon>lamiids</taxon>
        <taxon>Solanales</taxon>
        <taxon>Convolvulaceae</taxon>
        <taxon>Cuscuteae</taxon>
        <taxon>Cuscuta</taxon>
        <taxon>Cuscuta subgen. Cuscuta</taxon>
    </lineage>
</organism>
<evidence type="ECO:0000313" key="2">
    <source>
        <dbReference type="EMBL" id="CAH9119742.1"/>
    </source>
</evidence>
<evidence type="ECO:0000256" key="1">
    <source>
        <dbReference type="SAM" id="Coils"/>
    </source>
</evidence>
<sequence length="189" mass="21524">MPLLKRHATSLLEILDILIAYPLDELADLRNETAIAESLCVLIGNQFLHSGVQSNEIVNLKASFPQVVQEWRDCVQVKDADENPWSTFEKTKSLLQDLVETEEGIKTEMEELNKREKELEAQLEAIQSNRRKLNEKREALSMQTEIVCRVATVQARKVEAKEVGVGRRGNNKVELSLKSKWAATRHLFA</sequence>
<keyword evidence="3" id="KW-1185">Reference proteome</keyword>
<dbReference type="AlphaFoldDB" id="A0A9P1A170"/>
<keyword evidence="1" id="KW-0175">Coiled coil</keyword>
<name>A0A9P1A170_CUSEU</name>
<dbReference type="Proteomes" id="UP001152484">
    <property type="component" value="Unassembled WGS sequence"/>
</dbReference>
<accession>A0A9P1A170</accession>
<proteinExistence type="predicted"/>
<feature type="coiled-coil region" evidence="1">
    <location>
        <begin position="95"/>
        <end position="143"/>
    </location>
</feature>